<gene>
    <name evidence="1" type="ORF">DFJ69_3715</name>
</gene>
<reference evidence="1 2" key="1">
    <citation type="submission" date="2018-08" db="EMBL/GenBank/DDBJ databases">
        <title>Sequencing the genomes of 1000 actinobacteria strains.</title>
        <authorList>
            <person name="Klenk H.-P."/>
        </authorList>
    </citation>
    <scope>NUCLEOTIDE SEQUENCE [LARGE SCALE GENOMIC DNA]</scope>
    <source>
        <strain evidence="1 2">DSM 43927</strain>
    </source>
</reference>
<dbReference type="CDD" id="cd07821">
    <property type="entry name" value="PYR_PYL_RCAR_like"/>
    <property type="match status" value="1"/>
</dbReference>
<keyword evidence="2" id="KW-1185">Reference proteome</keyword>
<dbReference type="EMBL" id="QTTT01000001">
    <property type="protein sequence ID" value="REE98231.1"/>
    <property type="molecule type" value="Genomic_DNA"/>
</dbReference>
<evidence type="ECO:0000313" key="1">
    <source>
        <dbReference type="EMBL" id="REE98231.1"/>
    </source>
</evidence>
<dbReference type="Gene3D" id="3.30.530.20">
    <property type="match status" value="1"/>
</dbReference>
<protein>
    <submittedName>
        <fullName evidence="1">Polyketide cyclase/dehydrase/lipid transport protein</fullName>
    </submittedName>
</protein>
<accession>A0A3D9T333</accession>
<sequence>MEYAINVRVTSTASPDLLFAHVAVAEAWSVWSGMPLPARRLRPGFGALDGVGAIRRIGPVREETVTFDPPGHYAYRMLAGLPVDDYRADVTFEPREGGGTTIRWEARFASRVPGTGAPLRSVMERVILRFARRIGAHAERCGAGCPAHRG</sequence>
<dbReference type="Pfam" id="PF10604">
    <property type="entry name" value="Polyketide_cyc2"/>
    <property type="match status" value="1"/>
</dbReference>
<dbReference type="InterPro" id="IPR023393">
    <property type="entry name" value="START-like_dom_sf"/>
</dbReference>
<name>A0A3D9T333_9ACTN</name>
<dbReference type="Proteomes" id="UP000256661">
    <property type="component" value="Unassembled WGS sequence"/>
</dbReference>
<evidence type="ECO:0000313" key="2">
    <source>
        <dbReference type="Proteomes" id="UP000256661"/>
    </source>
</evidence>
<dbReference type="SUPFAM" id="SSF55961">
    <property type="entry name" value="Bet v1-like"/>
    <property type="match status" value="1"/>
</dbReference>
<dbReference type="OrthoDB" id="5185789at2"/>
<proteinExistence type="predicted"/>
<dbReference type="RefSeq" id="WP_116023715.1">
    <property type="nucleotide sequence ID" value="NZ_QTTT01000001.1"/>
</dbReference>
<dbReference type="InterPro" id="IPR019587">
    <property type="entry name" value="Polyketide_cyclase/dehydratase"/>
</dbReference>
<comment type="caution">
    <text evidence="1">The sequence shown here is derived from an EMBL/GenBank/DDBJ whole genome shotgun (WGS) entry which is preliminary data.</text>
</comment>
<dbReference type="AlphaFoldDB" id="A0A3D9T333"/>
<organism evidence="1 2">
    <name type="scientific">Thermomonospora umbrina</name>
    <dbReference type="NCBI Taxonomy" id="111806"/>
    <lineage>
        <taxon>Bacteria</taxon>
        <taxon>Bacillati</taxon>
        <taxon>Actinomycetota</taxon>
        <taxon>Actinomycetes</taxon>
        <taxon>Streptosporangiales</taxon>
        <taxon>Thermomonosporaceae</taxon>
        <taxon>Thermomonospora</taxon>
    </lineage>
</organism>